<evidence type="ECO:0000256" key="1">
    <source>
        <dbReference type="ARBA" id="ARBA00022676"/>
    </source>
</evidence>
<dbReference type="AlphaFoldDB" id="A0A448PI52"/>
<organism evidence="5 6">
    <name type="scientific">Actinomyces viscosus</name>
    <dbReference type="NCBI Taxonomy" id="1656"/>
    <lineage>
        <taxon>Bacteria</taxon>
        <taxon>Bacillati</taxon>
        <taxon>Actinomycetota</taxon>
        <taxon>Actinomycetes</taxon>
        <taxon>Actinomycetales</taxon>
        <taxon>Actinomycetaceae</taxon>
        <taxon>Actinomyces</taxon>
    </lineage>
</organism>
<dbReference type="EC" id="2.4.1.57" evidence="5"/>
<keyword evidence="1 5" id="KW-0328">Glycosyltransferase</keyword>
<dbReference type="PANTHER" id="PTHR12526:SF510">
    <property type="entry name" value="D-INOSITOL 3-PHOSPHATE GLYCOSYLTRANSFERASE"/>
    <property type="match status" value="1"/>
</dbReference>
<dbReference type="InterPro" id="IPR028098">
    <property type="entry name" value="Glyco_trans_4-like_N"/>
</dbReference>
<dbReference type="GO" id="GO:0016757">
    <property type="term" value="F:glycosyltransferase activity"/>
    <property type="evidence" value="ECO:0007669"/>
    <property type="project" value="UniProtKB-KW"/>
</dbReference>
<keyword evidence="2 5" id="KW-0808">Transferase</keyword>
<gene>
    <name evidence="5" type="primary">pimB_1</name>
    <name evidence="5" type="ORF">NCTC10951_00439</name>
</gene>
<feature type="domain" description="Glycosyltransferase subfamily 4-like N-terminal" evidence="4">
    <location>
        <begin position="19"/>
        <end position="201"/>
    </location>
</feature>
<dbReference type="CDD" id="cd03801">
    <property type="entry name" value="GT4_PimA-like"/>
    <property type="match status" value="1"/>
</dbReference>
<evidence type="ECO:0000259" key="4">
    <source>
        <dbReference type="Pfam" id="PF13439"/>
    </source>
</evidence>
<accession>A0A448PI52</accession>
<protein>
    <submittedName>
        <fullName evidence="5">GDP-mannose-dependent alpha-(1-6)-phosphatidylinositol monomannoside mannosyltransferase</fullName>
        <ecNumber evidence="5">2.4.1.57</ecNumber>
    </submittedName>
</protein>
<feature type="region of interest" description="Disordered" evidence="3">
    <location>
        <begin position="372"/>
        <end position="395"/>
    </location>
</feature>
<dbReference type="EMBL" id="LR134477">
    <property type="protein sequence ID" value="VEI14572.1"/>
    <property type="molecule type" value="Genomic_DNA"/>
</dbReference>
<dbReference type="PANTHER" id="PTHR12526">
    <property type="entry name" value="GLYCOSYLTRANSFERASE"/>
    <property type="match status" value="1"/>
</dbReference>
<dbReference type="Pfam" id="PF13439">
    <property type="entry name" value="Glyco_transf_4"/>
    <property type="match status" value="1"/>
</dbReference>
<proteinExistence type="predicted"/>
<dbReference type="Proteomes" id="UP000268658">
    <property type="component" value="Chromosome"/>
</dbReference>
<dbReference type="SUPFAM" id="SSF53756">
    <property type="entry name" value="UDP-Glycosyltransferase/glycogen phosphorylase"/>
    <property type="match status" value="1"/>
</dbReference>
<dbReference type="Gene3D" id="3.40.50.2000">
    <property type="entry name" value="Glycogen Phosphorylase B"/>
    <property type="match status" value="2"/>
</dbReference>
<evidence type="ECO:0000313" key="5">
    <source>
        <dbReference type="EMBL" id="VEI14572.1"/>
    </source>
</evidence>
<dbReference type="KEGG" id="avc:NCTC10951_00439"/>
<evidence type="ECO:0000313" key="6">
    <source>
        <dbReference type="Proteomes" id="UP000268658"/>
    </source>
</evidence>
<dbReference type="Pfam" id="PF13692">
    <property type="entry name" value="Glyco_trans_1_4"/>
    <property type="match status" value="1"/>
</dbReference>
<sequence length="395" mass="42234">MRIAYICCDPGIPVFGTKGASVHIQEVVRELRAAGHEVVLYAVRSGEHVPDDLSDLKLHLEAVDAGDAGDAVADVDPAERERAQARAAERIASRVMEDGADLVYERYSLFSTALADITDTTGVAGILEVNAPLIDEQRRHRSLVDASGAARVLRRQVEAARATVCVSDPVADWVRRRSADPSGAGEVPNRIHTVPNGVSVRRIQPQPEDPSRVVVTFVGTLKPWHGVADLITAAALARQSWGLRIIGDGPEMEALRAQAQRLGVEVDFRGAVAPQDVPAHLAGSAIGVAPYPDLGGSEQQYFSPMKVLEYLAAGLAVVASGVGQVPQLLRDGDDRHGVLVPPRTPQPWPRPWTIWRPARTGVPGWGAVGAAWPRSVTPGAGRRPDPGACRGHRGR</sequence>
<evidence type="ECO:0000256" key="2">
    <source>
        <dbReference type="ARBA" id="ARBA00022679"/>
    </source>
</evidence>
<reference evidence="5 6" key="1">
    <citation type="submission" date="2018-12" db="EMBL/GenBank/DDBJ databases">
        <authorList>
            <consortium name="Pathogen Informatics"/>
        </authorList>
    </citation>
    <scope>NUCLEOTIDE SEQUENCE [LARGE SCALE GENOMIC DNA]</scope>
    <source>
        <strain evidence="5 6">NCTC10951</strain>
    </source>
</reference>
<evidence type="ECO:0000256" key="3">
    <source>
        <dbReference type="SAM" id="MobiDB-lite"/>
    </source>
</evidence>
<name>A0A448PI52_ACTVI</name>